<proteinExistence type="predicted"/>
<reference evidence="3 4" key="1">
    <citation type="submission" date="2023-09" db="EMBL/GenBank/DDBJ databases">
        <title>Streptomyces sp. nov.: A antagonism against Alternaria gaisen Producing Streptochlin, Isolated from Tamarix root soil.</title>
        <authorList>
            <person name="Chen Y."/>
        </authorList>
    </citation>
    <scope>NUCLEOTIDE SEQUENCE [LARGE SCALE GENOMIC DNA]</scope>
    <source>
        <strain evidence="3 4">TRM76323</strain>
    </source>
</reference>
<keyword evidence="2" id="KW-0732">Signal</keyword>
<evidence type="ECO:0000256" key="1">
    <source>
        <dbReference type="SAM" id="MobiDB-lite"/>
    </source>
</evidence>
<feature type="compositionally biased region" description="Basic and acidic residues" evidence="1">
    <location>
        <begin position="61"/>
        <end position="71"/>
    </location>
</feature>
<dbReference type="Proteomes" id="UP001250181">
    <property type="component" value="Unassembled WGS sequence"/>
</dbReference>
<accession>A0ABU3QSA6</accession>
<evidence type="ECO:0000256" key="2">
    <source>
        <dbReference type="SAM" id="SignalP"/>
    </source>
</evidence>
<evidence type="ECO:0000313" key="4">
    <source>
        <dbReference type="Proteomes" id="UP001250181"/>
    </source>
</evidence>
<evidence type="ECO:0008006" key="5">
    <source>
        <dbReference type="Google" id="ProtNLM"/>
    </source>
</evidence>
<keyword evidence="4" id="KW-1185">Reference proteome</keyword>
<feature type="signal peptide" evidence="2">
    <location>
        <begin position="1"/>
        <end position="29"/>
    </location>
</feature>
<protein>
    <recommendedName>
        <fullName evidence="5">Serine protease</fullName>
    </recommendedName>
</protein>
<feature type="chain" id="PRO_5045450766" description="Serine protease" evidence="2">
    <location>
        <begin position="30"/>
        <end position="96"/>
    </location>
</feature>
<evidence type="ECO:0000313" key="3">
    <source>
        <dbReference type="EMBL" id="MDT9685688.1"/>
    </source>
</evidence>
<organism evidence="3 4">
    <name type="scientific">Streptomyces tamarix</name>
    <dbReference type="NCBI Taxonomy" id="3078565"/>
    <lineage>
        <taxon>Bacteria</taxon>
        <taxon>Bacillati</taxon>
        <taxon>Actinomycetota</taxon>
        <taxon>Actinomycetes</taxon>
        <taxon>Kitasatosporales</taxon>
        <taxon>Streptomycetaceae</taxon>
        <taxon>Streptomyces</taxon>
    </lineage>
</organism>
<dbReference type="EMBL" id="JAWCTQ010000045">
    <property type="protein sequence ID" value="MDT9685688.1"/>
    <property type="molecule type" value="Genomic_DNA"/>
</dbReference>
<comment type="caution">
    <text evidence="3">The sequence shown here is derived from an EMBL/GenBank/DDBJ whole genome shotgun (WGS) entry which is preliminary data.</text>
</comment>
<dbReference type="RefSeq" id="WP_315880726.1">
    <property type="nucleotide sequence ID" value="NZ_JAWCTQ010000045.1"/>
</dbReference>
<feature type="region of interest" description="Disordered" evidence="1">
    <location>
        <begin position="24"/>
        <end position="96"/>
    </location>
</feature>
<sequence>MKKSTLRSAAAAAALATGLAAASVTTASAAPAPAPAPAPAASSADRPAVGRITTPEQLAESLRRAVEEEAGRGGVAAEGNVVGYLAPRSGTGTRPC</sequence>
<name>A0ABU3QSA6_9ACTN</name>
<gene>
    <name evidence="3" type="ORF">RND61_27005</name>
</gene>